<evidence type="ECO:0000256" key="8">
    <source>
        <dbReference type="SAM" id="MobiDB-lite"/>
    </source>
</evidence>
<feature type="compositionally biased region" description="Basic and acidic residues" evidence="8">
    <location>
        <begin position="641"/>
        <end position="661"/>
    </location>
</feature>
<proteinExistence type="predicted"/>
<feature type="compositionally biased region" description="Acidic residues" evidence="8">
    <location>
        <begin position="209"/>
        <end position="218"/>
    </location>
</feature>
<protein>
    <recommendedName>
        <fullName evidence="14">SET domain-containing protein</fullName>
    </recommendedName>
</protein>
<evidence type="ECO:0000256" key="2">
    <source>
        <dbReference type="ARBA" id="ARBA00004286"/>
    </source>
</evidence>
<keyword evidence="6" id="KW-0949">S-adenosyl-L-methionine</keyword>
<dbReference type="GO" id="GO:0032259">
    <property type="term" value="P:methylation"/>
    <property type="evidence" value="ECO:0007669"/>
    <property type="project" value="UniProtKB-KW"/>
</dbReference>
<feature type="compositionally biased region" description="Low complexity" evidence="8">
    <location>
        <begin position="715"/>
        <end position="732"/>
    </location>
</feature>
<feature type="compositionally biased region" description="Basic residues" evidence="8">
    <location>
        <begin position="144"/>
        <end position="159"/>
    </location>
</feature>
<feature type="region of interest" description="Disordered" evidence="8">
    <location>
        <begin position="788"/>
        <end position="875"/>
    </location>
</feature>
<dbReference type="AlphaFoldDB" id="A0AAJ0G4W0"/>
<evidence type="ECO:0000256" key="6">
    <source>
        <dbReference type="ARBA" id="ARBA00022691"/>
    </source>
</evidence>
<dbReference type="PROSITE" id="PS51215">
    <property type="entry name" value="AWS"/>
    <property type="match status" value="1"/>
</dbReference>
<feature type="compositionally biased region" description="Polar residues" evidence="8">
    <location>
        <begin position="42"/>
        <end position="54"/>
    </location>
</feature>
<keyword evidence="7" id="KW-0539">Nucleus</keyword>
<feature type="compositionally biased region" description="Polar residues" evidence="8">
    <location>
        <begin position="94"/>
        <end position="107"/>
    </location>
</feature>
<evidence type="ECO:0000259" key="10">
    <source>
        <dbReference type="PROSITE" id="PS50868"/>
    </source>
</evidence>
<dbReference type="Pfam" id="PF17907">
    <property type="entry name" value="AWS"/>
    <property type="match status" value="1"/>
</dbReference>
<dbReference type="PROSITE" id="PS50280">
    <property type="entry name" value="SET"/>
    <property type="match status" value="1"/>
</dbReference>
<reference evidence="12" key="1">
    <citation type="submission" date="2023-04" db="EMBL/GenBank/DDBJ databases">
        <title>Black Yeasts Isolated from many extreme environments.</title>
        <authorList>
            <person name="Coleine C."/>
            <person name="Stajich J.E."/>
            <person name="Selbmann L."/>
        </authorList>
    </citation>
    <scope>NUCLEOTIDE SEQUENCE</scope>
    <source>
        <strain evidence="12">CCFEE 5312</strain>
    </source>
</reference>
<dbReference type="EMBL" id="JAWDJX010000075">
    <property type="protein sequence ID" value="KAK3046903.1"/>
    <property type="molecule type" value="Genomic_DNA"/>
</dbReference>
<accession>A0AAJ0G4W0</accession>
<dbReference type="PROSITE" id="PS50868">
    <property type="entry name" value="POST_SET"/>
    <property type="match status" value="1"/>
</dbReference>
<dbReference type="InterPro" id="IPR003616">
    <property type="entry name" value="Post-SET_dom"/>
</dbReference>
<dbReference type="SMART" id="SM00570">
    <property type="entry name" value="AWS"/>
    <property type="match status" value="1"/>
</dbReference>
<feature type="domain" description="Post-SET" evidence="10">
    <location>
        <begin position="569"/>
        <end position="585"/>
    </location>
</feature>
<evidence type="ECO:0000259" key="9">
    <source>
        <dbReference type="PROSITE" id="PS50280"/>
    </source>
</evidence>
<dbReference type="SMART" id="SM00508">
    <property type="entry name" value="PostSET"/>
    <property type="match status" value="1"/>
</dbReference>
<feature type="domain" description="AWS" evidence="11">
    <location>
        <begin position="384"/>
        <end position="435"/>
    </location>
</feature>
<sequence>MATLSSNMTRSSSTDSSALSNILVGAAVEDDGVSGRMPLSTPPTSVNDNDSIDSAKSHVHALNPVEEETSRRPKRARTGLSTYNVKSLLDAQEQAGSSRSRNASGLTGRTLVDEEDDGAFLGKKDVDSTPMGWEPTELPPRPAKVQRRPSVKDRVKKAASKVVGSVLGKRGRDAMEAGKRKLGMGEVEESPKQSKILKELDMGPKGVLDELDLSDDEFAMPPPRPAKRAKIEDDDTAMKLSKPTAPPLKIYDGKRMKKWQREGLYVGQNAGMDPTKKGGRKKLQKQRPGTAGSDGTGTSEANETQVDDSKTDDTKQTDSKAESERTFMTLPMFNYLDKTRDFTIPFDIYAPTLRKGDEKPKDWTKVNKNRLVGEAKEIWEREKLPNSVCVCASPAAGEQGCEEDCLNRIMQYECTDDNCRLPAEACSNRAFSELAARMKKGGSFDVGVEVIKTSNRGFGVRSCRTYSPGQIIMEYTGEIVTEGECQRRMREEYTDKQCYYLMELERGFIIDGTKGSRARFINHSCSPNCEVRMVRVDNTPRMAVFAGENGVMTGEELTYDYNFDNFGASKQVCHCGAADCRGFLSKRLNANERKKMAKEENERKRKAAEEAQKNAESEARKKRAQTDRGANWRGWVAVDDPETKERLKAEKKEREENEKNSTRAKRLAARRQSLPAAGTAEKPAVLKKKNSSRRKTTHLEPKPTEEEAITGAEDTSLTKSTSLTNTETRTISNGSKFHEELDDRPSTALAHTSISTIVRKTEVSISTTETQEDEAPLIDLAPSAIETEQLAPLKPVNTTMTEISRPTSQGTEASAAPSKHVEAAKSGLSRTASKGKEALKSVGEAFKNSFRGGSVSSGSGAPKLKQSTLSFGKAN</sequence>
<dbReference type="InterPro" id="IPR001214">
    <property type="entry name" value="SET_dom"/>
</dbReference>
<comment type="subcellular location">
    <subcellularLocation>
        <location evidence="2">Chromosome</location>
    </subcellularLocation>
    <subcellularLocation>
        <location evidence="1">Nucleus</location>
    </subcellularLocation>
</comment>
<evidence type="ECO:0000256" key="4">
    <source>
        <dbReference type="ARBA" id="ARBA00022603"/>
    </source>
</evidence>
<feature type="compositionally biased region" description="Basic residues" evidence="8">
    <location>
        <begin position="685"/>
        <end position="696"/>
    </location>
</feature>
<evidence type="ECO:0000256" key="1">
    <source>
        <dbReference type="ARBA" id="ARBA00004123"/>
    </source>
</evidence>
<dbReference type="InterPro" id="IPR050777">
    <property type="entry name" value="SET2_Histone-Lys_MeTrsfase"/>
</dbReference>
<evidence type="ECO:0000256" key="5">
    <source>
        <dbReference type="ARBA" id="ARBA00022679"/>
    </source>
</evidence>
<dbReference type="GO" id="GO:0042054">
    <property type="term" value="F:histone methyltransferase activity"/>
    <property type="evidence" value="ECO:0007669"/>
    <property type="project" value="InterPro"/>
</dbReference>
<evidence type="ECO:0000256" key="7">
    <source>
        <dbReference type="ARBA" id="ARBA00023242"/>
    </source>
</evidence>
<feature type="region of interest" description="Disordered" evidence="8">
    <location>
        <begin position="593"/>
        <end position="748"/>
    </location>
</feature>
<dbReference type="GO" id="GO:0005634">
    <property type="term" value="C:nucleus"/>
    <property type="evidence" value="ECO:0007669"/>
    <property type="project" value="UniProtKB-SubCell"/>
</dbReference>
<keyword evidence="4" id="KW-0489">Methyltransferase</keyword>
<evidence type="ECO:0000259" key="11">
    <source>
        <dbReference type="PROSITE" id="PS51215"/>
    </source>
</evidence>
<keyword evidence="13" id="KW-1185">Reference proteome</keyword>
<dbReference type="PANTHER" id="PTHR22884">
    <property type="entry name" value="SET DOMAIN PROTEINS"/>
    <property type="match status" value="1"/>
</dbReference>
<dbReference type="InterPro" id="IPR006560">
    <property type="entry name" value="AWS_dom"/>
</dbReference>
<feature type="compositionally biased region" description="Basic and acidic residues" evidence="8">
    <location>
        <begin position="189"/>
        <end position="202"/>
    </location>
</feature>
<dbReference type="InterPro" id="IPR046341">
    <property type="entry name" value="SET_dom_sf"/>
</dbReference>
<feature type="compositionally biased region" description="Basic and acidic residues" evidence="8">
    <location>
        <begin position="593"/>
        <end position="619"/>
    </location>
</feature>
<dbReference type="GO" id="GO:0005694">
    <property type="term" value="C:chromosome"/>
    <property type="evidence" value="ECO:0007669"/>
    <property type="project" value="UniProtKB-SubCell"/>
</dbReference>
<feature type="compositionally biased region" description="Basic and acidic residues" evidence="8">
    <location>
        <begin position="307"/>
        <end position="323"/>
    </location>
</feature>
<gene>
    <name evidence="12" type="ORF">LTR09_011654</name>
</gene>
<feature type="region of interest" description="Disordered" evidence="8">
    <location>
        <begin position="29"/>
        <end position="253"/>
    </location>
</feature>
<evidence type="ECO:0008006" key="14">
    <source>
        <dbReference type="Google" id="ProtNLM"/>
    </source>
</evidence>
<dbReference type="Gene3D" id="2.170.270.10">
    <property type="entry name" value="SET domain"/>
    <property type="match status" value="1"/>
</dbReference>
<evidence type="ECO:0000256" key="3">
    <source>
        <dbReference type="ARBA" id="ARBA00022454"/>
    </source>
</evidence>
<feature type="compositionally biased region" description="Basic and acidic residues" evidence="8">
    <location>
        <begin position="736"/>
        <end position="745"/>
    </location>
</feature>
<keyword evidence="3" id="KW-0158">Chromosome</keyword>
<dbReference type="SMART" id="SM00317">
    <property type="entry name" value="SET"/>
    <property type="match status" value="1"/>
</dbReference>
<dbReference type="Proteomes" id="UP001271007">
    <property type="component" value="Unassembled WGS sequence"/>
</dbReference>
<comment type="caution">
    <text evidence="12">The sequence shown here is derived from an EMBL/GenBank/DDBJ whole genome shotgun (WGS) entry which is preliminary data.</text>
</comment>
<dbReference type="Pfam" id="PF00856">
    <property type="entry name" value="SET"/>
    <property type="match status" value="1"/>
</dbReference>
<name>A0AAJ0G4W0_9PEZI</name>
<feature type="domain" description="SET" evidence="9">
    <location>
        <begin position="446"/>
        <end position="562"/>
    </location>
</feature>
<keyword evidence="5" id="KW-0808">Transferase</keyword>
<feature type="compositionally biased region" description="Polar residues" evidence="8">
    <location>
        <begin position="865"/>
        <end position="875"/>
    </location>
</feature>
<feature type="compositionally biased region" description="Polar residues" evidence="8">
    <location>
        <begin position="796"/>
        <end position="812"/>
    </location>
</feature>
<feature type="region of interest" description="Disordered" evidence="8">
    <location>
        <begin position="265"/>
        <end position="323"/>
    </location>
</feature>
<evidence type="ECO:0000313" key="13">
    <source>
        <dbReference type="Proteomes" id="UP001271007"/>
    </source>
</evidence>
<organism evidence="12 13">
    <name type="scientific">Extremus antarcticus</name>
    <dbReference type="NCBI Taxonomy" id="702011"/>
    <lineage>
        <taxon>Eukaryota</taxon>
        <taxon>Fungi</taxon>
        <taxon>Dikarya</taxon>
        <taxon>Ascomycota</taxon>
        <taxon>Pezizomycotina</taxon>
        <taxon>Dothideomycetes</taxon>
        <taxon>Dothideomycetidae</taxon>
        <taxon>Mycosphaerellales</taxon>
        <taxon>Extremaceae</taxon>
        <taxon>Extremus</taxon>
    </lineage>
</organism>
<dbReference type="SUPFAM" id="SSF82199">
    <property type="entry name" value="SET domain"/>
    <property type="match status" value="1"/>
</dbReference>
<feature type="compositionally biased region" description="Basic and acidic residues" evidence="8">
    <location>
        <begin position="170"/>
        <end position="179"/>
    </location>
</feature>
<evidence type="ECO:0000313" key="12">
    <source>
        <dbReference type="EMBL" id="KAK3046903.1"/>
    </source>
</evidence>